<dbReference type="SUPFAM" id="SSF56219">
    <property type="entry name" value="DNase I-like"/>
    <property type="match status" value="1"/>
</dbReference>
<feature type="compositionally biased region" description="Low complexity" evidence="1">
    <location>
        <begin position="34"/>
        <end position="80"/>
    </location>
</feature>
<dbReference type="Pfam" id="PF00932">
    <property type="entry name" value="LTD"/>
    <property type="match status" value="1"/>
</dbReference>
<dbReference type="Proteomes" id="UP001548590">
    <property type="component" value="Unassembled WGS sequence"/>
</dbReference>
<dbReference type="InterPro" id="IPR047971">
    <property type="entry name" value="ExeM-like"/>
</dbReference>
<dbReference type="InterPro" id="IPR001322">
    <property type="entry name" value="Lamin_tail_dom"/>
</dbReference>
<dbReference type="PANTHER" id="PTHR42834">
    <property type="entry name" value="ENDONUCLEASE/EXONUCLEASE/PHOSPHATASE FAMILY PROTEIN (AFU_ORTHOLOGUE AFUA_3G09210)"/>
    <property type="match status" value="1"/>
</dbReference>
<evidence type="ECO:0000259" key="4">
    <source>
        <dbReference type="PROSITE" id="PS51841"/>
    </source>
</evidence>
<dbReference type="InterPro" id="IPR035986">
    <property type="entry name" value="PKD_dom_sf"/>
</dbReference>
<dbReference type="PROSITE" id="PS51257">
    <property type="entry name" value="PROKAR_LIPOPROTEIN"/>
    <property type="match status" value="1"/>
</dbReference>
<dbReference type="InterPro" id="IPR005135">
    <property type="entry name" value="Endo/exonuclease/phosphatase"/>
</dbReference>
<dbReference type="RefSeq" id="WP_353978377.1">
    <property type="nucleotide sequence ID" value="NZ_JBEWLZ010000004.1"/>
</dbReference>
<dbReference type="EMBL" id="JBEWLZ010000004">
    <property type="protein sequence ID" value="MET1489826.1"/>
    <property type="molecule type" value="Genomic_DNA"/>
</dbReference>
<dbReference type="PANTHER" id="PTHR42834:SF1">
    <property type="entry name" value="ENDONUCLEASE_EXONUCLEASE_PHOSPHATASE FAMILY PROTEIN (AFU_ORTHOLOGUE AFUA_3G09210)"/>
    <property type="match status" value="1"/>
</dbReference>
<dbReference type="PROSITE" id="PS50093">
    <property type="entry name" value="PKD"/>
    <property type="match status" value="1"/>
</dbReference>
<dbReference type="PROSITE" id="PS51841">
    <property type="entry name" value="LTD"/>
    <property type="match status" value="1"/>
</dbReference>
<dbReference type="SUPFAM" id="SSF49299">
    <property type="entry name" value="PKD domain"/>
    <property type="match status" value="1"/>
</dbReference>
<dbReference type="InterPro" id="IPR022409">
    <property type="entry name" value="PKD/Chitinase_dom"/>
</dbReference>
<dbReference type="CDD" id="cd10283">
    <property type="entry name" value="MnuA_DNase1-like"/>
    <property type="match status" value="1"/>
</dbReference>
<keyword evidence="5" id="KW-0255">Endonuclease</keyword>
<gene>
    <name evidence="5" type="ORF">ABVT11_08300</name>
</gene>
<dbReference type="Gene3D" id="2.60.40.10">
    <property type="entry name" value="Immunoglobulins"/>
    <property type="match status" value="1"/>
</dbReference>
<dbReference type="InterPro" id="IPR000601">
    <property type="entry name" value="PKD_dom"/>
</dbReference>
<dbReference type="CDD" id="cd04486">
    <property type="entry name" value="YhcR_OBF_like"/>
    <property type="match status" value="1"/>
</dbReference>
<evidence type="ECO:0000313" key="6">
    <source>
        <dbReference type="Proteomes" id="UP001548590"/>
    </source>
</evidence>
<keyword evidence="2" id="KW-0732">Signal</keyword>
<dbReference type="Pfam" id="PF03372">
    <property type="entry name" value="Exo_endo_phos"/>
    <property type="match status" value="1"/>
</dbReference>
<protein>
    <submittedName>
        <fullName evidence="5">ExeM/NucH family extracellular endonuclease</fullName>
    </submittedName>
</protein>
<keyword evidence="5" id="KW-0540">Nuclease</keyword>
<dbReference type="NCBIfam" id="NF033681">
    <property type="entry name" value="ExeM_NucH_DNase"/>
    <property type="match status" value="1"/>
</dbReference>
<dbReference type="InterPro" id="IPR013783">
    <property type="entry name" value="Ig-like_fold"/>
</dbReference>
<dbReference type="Pfam" id="PF00801">
    <property type="entry name" value="PKD"/>
    <property type="match status" value="1"/>
</dbReference>
<name>A0ABV2CPI8_9RHOO</name>
<reference evidence="5 6" key="1">
    <citation type="submission" date="2024-07" db="EMBL/GenBank/DDBJ databases">
        <title>Uliginosibacterium paludis KCTC:42655.</title>
        <authorList>
            <person name="Kim M.K."/>
        </authorList>
    </citation>
    <scope>NUCLEOTIDE SEQUENCE [LARGE SCALE GENOMIC DNA]</scope>
    <source>
        <strain evidence="5 6">KCTC 42655</strain>
    </source>
</reference>
<sequence>MTYRDQTKRARGRTSLLCLALLALTACGGGGEGADSTSAGSSGSSSGTGSSTASGTSSASSTSSGSSAASASSTSSASSSVTLPSCISALTNPLQSITSIQGTTDTSPLAGQLVTVRGIVTGAFQGNAEDSSNTQLNGFFIQQPVADADPLTSEGLFIYAQNATVKVAVGDYVQVAGKVAEYKGTGDTRTLTELSEVSAISVCGSGLSVTPTTLTLPLASAEALEAYEGMLVRFEQTLTVTDVSDFGHYGSIGLSNGRLWEPYNHPSMTPAAVVAANALNRIILDDGSTKSYPNMSVTPIKSYLSSASGTRRVGDTLTGVSGPLTWSANAWRFHPVGTVSFVDANPRTAAPASVGGSLKVAHYNVENFFTTLGSRGASTATDFARQRKKLVAAIAAIDADVINLIETQNDAGVTLANLVTALNEKVGAGTYSYVDVGIAGTDEIIQAMLYKPAKVKTVGNPQIITDTNFAVSGGMRPSIAQRFASVANGGGFWMVANHLKSKGSCPSSSSSADAEYGQGCWNASRTTQAKALRDWVAGLVSASGESDVLMMGDFNAYIDEDPLKVLESAGYEALLRRLPANQRNSYQFDGETGALDHAFASSLLKSQVSGITVWHINSEEPEIIDYTTANKNPDLYTETPYRGSDHDPVVVGLNLNADAAVSVATLSANVPTAATVGTSVSITNLLVSNGTALTVSWGDGNSESLALAAGSASHTYASPGTYTITLTLTGSGLPATRSSTIKVTASSSGGSVSGPELFFSEYIEGTSNNKALEIYNPLSTSVDLSAYTVKIYANGSATSTGSLALSGTLGAGETLVIRHSSFTTAFTGFPATAISNSTVVNFNGDDAVTLEKNGSTIDGIGVVGTDPGTEWVSGTVSTLNKTLRRKSGITQGSIPGTSWDVATEWDVYDVDTFSGLGSR</sequence>
<accession>A0ABV2CPI8</accession>
<dbReference type="InterPro" id="IPR036691">
    <property type="entry name" value="Endo/exonu/phosph_ase_sf"/>
</dbReference>
<dbReference type="CDD" id="cd00146">
    <property type="entry name" value="PKD"/>
    <property type="match status" value="1"/>
</dbReference>
<feature type="region of interest" description="Disordered" evidence="1">
    <location>
        <begin position="33"/>
        <end position="80"/>
    </location>
</feature>
<evidence type="ECO:0000256" key="1">
    <source>
        <dbReference type="SAM" id="MobiDB-lite"/>
    </source>
</evidence>
<feature type="signal peptide" evidence="2">
    <location>
        <begin position="1"/>
        <end position="28"/>
    </location>
</feature>
<evidence type="ECO:0000259" key="3">
    <source>
        <dbReference type="PROSITE" id="PS50093"/>
    </source>
</evidence>
<proteinExistence type="predicted"/>
<keyword evidence="6" id="KW-1185">Reference proteome</keyword>
<feature type="chain" id="PRO_5046239219" evidence="2">
    <location>
        <begin position="29"/>
        <end position="919"/>
    </location>
</feature>
<feature type="domain" description="LTD" evidence="4">
    <location>
        <begin position="739"/>
        <end position="866"/>
    </location>
</feature>
<evidence type="ECO:0000313" key="5">
    <source>
        <dbReference type="EMBL" id="MET1489826.1"/>
    </source>
</evidence>
<dbReference type="SMART" id="SM00089">
    <property type="entry name" value="PKD"/>
    <property type="match status" value="1"/>
</dbReference>
<organism evidence="5 6">
    <name type="scientific">Uliginosibacterium paludis</name>
    <dbReference type="NCBI Taxonomy" id="1615952"/>
    <lineage>
        <taxon>Bacteria</taxon>
        <taxon>Pseudomonadati</taxon>
        <taxon>Pseudomonadota</taxon>
        <taxon>Betaproteobacteria</taxon>
        <taxon>Rhodocyclales</taxon>
        <taxon>Zoogloeaceae</taxon>
        <taxon>Uliginosibacterium</taxon>
    </lineage>
</organism>
<dbReference type="GO" id="GO:0004519">
    <property type="term" value="F:endonuclease activity"/>
    <property type="evidence" value="ECO:0007669"/>
    <property type="project" value="UniProtKB-KW"/>
</dbReference>
<comment type="caution">
    <text evidence="5">The sequence shown here is derived from an EMBL/GenBank/DDBJ whole genome shotgun (WGS) entry which is preliminary data.</text>
</comment>
<feature type="domain" description="PKD" evidence="3">
    <location>
        <begin position="688"/>
        <end position="750"/>
    </location>
</feature>
<keyword evidence="5" id="KW-0378">Hydrolase</keyword>
<evidence type="ECO:0000256" key="2">
    <source>
        <dbReference type="SAM" id="SignalP"/>
    </source>
</evidence>
<dbReference type="Gene3D" id="3.60.10.10">
    <property type="entry name" value="Endonuclease/exonuclease/phosphatase"/>
    <property type="match status" value="1"/>
</dbReference>